<dbReference type="SUPFAM" id="SSF47203">
    <property type="entry name" value="Acyl-CoA dehydrogenase C-terminal domain-like"/>
    <property type="match status" value="1"/>
</dbReference>
<evidence type="ECO:0000256" key="5">
    <source>
        <dbReference type="ARBA" id="ARBA00023002"/>
    </source>
</evidence>
<dbReference type="Gene3D" id="1.10.540.10">
    <property type="entry name" value="Acyl-CoA dehydrogenase/oxidase, N-terminal domain"/>
    <property type="match status" value="1"/>
</dbReference>
<proteinExistence type="inferred from homology"/>
<dbReference type="CDD" id="cd00567">
    <property type="entry name" value="ACAD"/>
    <property type="match status" value="1"/>
</dbReference>
<reference evidence="8 9" key="1">
    <citation type="submission" date="2020-02" db="EMBL/GenBank/DDBJ databases">
        <title>Genome sequencing for Kineobactrum sp. M2.</title>
        <authorList>
            <person name="Park S.-J."/>
        </authorList>
    </citation>
    <scope>NUCLEOTIDE SEQUENCE [LARGE SCALE GENOMIC DNA]</scope>
    <source>
        <strain evidence="8 9">M2</strain>
    </source>
</reference>
<dbReference type="Pfam" id="PF02771">
    <property type="entry name" value="Acyl-CoA_dh_N"/>
    <property type="match status" value="1"/>
</dbReference>
<dbReference type="EMBL" id="CP048711">
    <property type="protein sequence ID" value="QIB66814.1"/>
    <property type="molecule type" value="Genomic_DNA"/>
</dbReference>
<organism evidence="8 9">
    <name type="scientific">Kineobactrum salinum</name>
    <dbReference type="NCBI Taxonomy" id="2708301"/>
    <lineage>
        <taxon>Bacteria</taxon>
        <taxon>Pseudomonadati</taxon>
        <taxon>Pseudomonadota</taxon>
        <taxon>Gammaproteobacteria</taxon>
        <taxon>Cellvibrionales</taxon>
        <taxon>Halieaceae</taxon>
        <taxon>Kineobactrum</taxon>
    </lineage>
</organism>
<evidence type="ECO:0000313" key="9">
    <source>
        <dbReference type="Proteomes" id="UP000477680"/>
    </source>
</evidence>
<dbReference type="InterPro" id="IPR037069">
    <property type="entry name" value="AcylCoA_DH/ox_N_sf"/>
</dbReference>
<comment type="cofactor">
    <cofactor evidence="1">
        <name>FAD</name>
        <dbReference type="ChEBI" id="CHEBI:57692"/>
    </cofactor>
</comment>
<feature type="domain" description="Acyl-CoA dehydrogenase/oxidase N-terminal" evidence="7">
    <location>
        <begin position="6"/>
        <end position="119"/>
    </location>
</feature>
<dbReference type="RefSeq" id="WP_163496247.1">
    <property type="nucleotide sequence ID" value="NZ_CP048711.1"/>
</dbReference>
<evidence type="ECO:0000256" key="4">
    <source>
        <dbReference type="ARBA" id="ARBA00022827"/>
    </source>
</evidence>
<dbReference type="InterPro" id="IPR013786">
    <property type="entry name" value="AcylCoA_DH/ox_N"/>
</dbReference>
<evidence type="ECO:0000313" key="8">
    <source>
        <dbReference type="EMBL" id="QIB66814.1"/>
    </source>
</evidence>
<comment type="similarity">
    <text evidence="2">Belongs to the acyl-CoA dehydrogenase family.</text>
</comment>
<keyword evidence="4" id="KW-0274">FAD</keyword>
<evidence type="ECO:0000259" key="7">
    <source>
        <dbReference type="Pfam" id="PF02771"/>
    </source>
</evidence>
<dbReference type="Proteomes" id="UP000477680">
    <property type="component" value="Chromosome"/>
</dbReference>
<dbReference type="GO" id="GO:0003995">
    <property type="term" value="F:acyl-CoA dehydrogenase activity"/>
    <property type="evidence" value="ECO:0007669"/>
    <property type="project" value="TreeGrafter"/>
</dbReference>
<keyword evidence="3" id="KW-0285">Flavoprotein</keyword>
<dbReference type="Pfam" id="PF00441">
    <property type="entry name" value="Acyl-CoA_dh_1"/>
    <property type="match status" value="1"/>
</dbReference>
<dbReference type="InterPro" id="IPR036250">
    <property type="entry name" value="AcylCo_DH-like_C"/>
</dbReference>
<protein>
    <submittedName>
        <fullName evidence="8">Acyl-CoA/acyl-ACP dehydrogenase</fullName>
    </submittedName>
</protein>
<dbReference type="AlphaFoldDB" id="A0A6C0UAF7"/>
<evidence type="ECO:0000256" key="2">
    <source>
        <dbReference type="ARBA" id="ARBA00009347"/>
    </source>
</evidence>
<dbReference type="GO" id="GO:0050660">
    <property type="term" value="F:flavin adenine dinucleotide binding"/>
    <property type="evidence" value="ECO:0007669"/>
    <property type="project" value="InterPro"/>
</dbReference>
<dbReference type="PANTHER" id="PTHR43884">
    <property type="entry name" value="ACYL-COA DEHYDROGENASE"/>
    <property type="match status" value="1"/>
</dbReference>
<accession>A0A6C0UAF7</accession>
<gene>
    <name evidence="8" type="ORF">G3T16_16860</name>
</gene>
<dbReference type="KEGG" id="kim:G3T16_16860"/>
<dbReference type="SUPFAM" id="SSF56645">
    <property type="entry name" value="Acyl-CoA dehydrogenase NM domain-like"/>
    <property type="match status" value="1"/>
</dbReference>
<evidence type="ECO:0000256" key="3">
    <source>
        <dbReference type="ARBA" id="ARBA00022630"/>
    </source>
</evidence>
<dbReference type="PANTHER" id="PTHR43884:SF20">
    <property type="entry name" value="ACYL-COA DEHYDROGENASE FADE28"/>
    <property type="match status" value="1"/>
</dbReference>
<feature type="domain" description="Acyl-CoA dehydrogenase/oxidase C-terminal" evidence="6">
    <location>
        <begin position="231"/>
        <end position="353"/>
    </location>
</feature>
<keyword evidence="5" id="KW-0560">Oxidoreductase</keyword>
<evidence type="ECO:0000256" key="1">
    <source>
        <dbReference type="ARBA" id="ARBA00001974"/>
    </source>
</evidence>
<dbReference type="Gene3D" id="1.20.140.10">
    <property type="entry name" value="Butyryl-CoA Dehydrogenase, subunit A, domain 3"/>
    <property type="match status" value="1"/>
</dbReference>
<dbReference type="InterPro" id="IPR009075">
    <property type="entry name" value="AcylCo_DH/oxidase_C"/>
</dbReference>
<sequence>MNFDYSEEQIFLKDQVRTFLETECTSSVTRSVLEDKHTPYDEALWRSVSEMGWMGVAVPESYGGLGLDHVYLCAIAEELGRVIAPIPFSSTVYILAEALMLTGTEDQKRRILPRLVSGEIVGCLATSEGRGYTSINSLSVRAEGGFVTGEKIPVVDGGIATHAIVSVRSEKGPSLYLVDLSADGVKREELDSIDPTRNLAKVIFNRVPGEALGEEGKGEELLAGVQNRAAVLFSFEQIGGSERCLDIAKDYAMNRYAFGQIVSKYQAIKHKFADMYVKKEIARSNAYYGAWALSTNADVLPEAAASARIAGCLSYEFSAQENLQIHGGMGFTWETDCHLHLRRARQLGLVLGGLPIWRERLVRALEERGVVQKGENNGLSR</sequence>
<name>A0A6C0UAF7_9GAMM</name>
<keyword evidence="9" id="KW-1185">Reference proteome</keyword>
<dbReference type="InterPro" id="IPR009100">
    <property type="entry name" value="AcylCoA_DH/oxidase_NM_dom_sf"/>
</dbReference>
<evidence type="ECO:0000259" key="6">
    <source>
        <dbReference type="Pfam" id="PF00441"/>
    </source>
</evidence>